<reference evidence="1" key="1">
    <citation type="submission" date="2020-05" db="EMBL/GenBank/DDBJ databases">
        <title>Large-scale comparative analyses of tick genomes elucidate their genetic diversity and vector capacities.</title>
        <authorList>
            <person name="Jia N."/>
            <person name="Wang J."/>
            <person name="Shi W."/>
            <person name="Du L."/>
            <person name="Sun Y."/>
            <person name="Zhan W."/>
            <person name="Jiang J."/>
            <person name="Wang Q."/>
            <person name="Zhang B."/>
            <person name="Ji P."/>
            <person name="Sakyi L.B."/>
            <person name="Cui X."/>
            <person name="Yuan T."/>
            <person name="Jiang B."/>
            <person name="Yang W."/>
            <person name="Lam T.T.-Y."/>
            <person name="Chang Q."/>
            <person name="Ding S."/>
            <person name="Wang X."/>
            <person name="Zhu J."/>
            <person name="Ruan X."/>
            <person name="Zhao L."/>
            <person name="Wei J."/>
            <person name="Que T."/>
            <person name="Du C."/>
            <person name="Cheng J."/>
            <person name="Dai P."/>
            <person name="Han X."/>
            <person name="Huang E."/>
            <person name="Gao Y."/>
            <person name="Liu J."/>
            <person name="Shao H."/>
            <person name="Ye R."/>
            <person name="Li L."/>
            <person name="Wei W."/>
            <person name="Wang X."/>
            <person name="Wang C."/>
            <person name="Yang T."/>
            <person name="Huo Q."/>
            <person name="Li W."/>
            <person name="Guo W."/>
            <person name="Chen H."/>
            <person name="Zhou L."/>
            <person name="Ni X."/>
            <person name="Tian J."/>
            <person name="Zhou Y."/>
            <person name="Sheng Y."/>
            <person name="Liu T."/>
            <person name="Pan Y."/>
            <person name="Xia L."/>
            <person name="Li J."/>
            <person name="Zhao F."/>
            <person name="Cao W."/>
        </authorList>
    </citation>
    <scope>NUCLEOTIDE SEQUENCE</scope>
    <source>
        <strain evidence="1">Dsil-2018</strain>
    </source>
</reference>
<evidence type="ECO:0000313" key="2">
    <source>
        <dbReference type="Proteomes" id="UP000821865"/>
    </source>
</evidence>
<comment type="caution">
    <text evidence="1">The sequence shown here is derived from an EMBL/GenBank/DDBJ whole genome shotgun (WGS) entry which is preliminary data.</text>
</comment>
<accession>A0ACB8E0N5</accession>
<gene>
    <name evidence="1" type="ORF">HPB49_011790</name>
</gene>
<keyword evidence="2" id="KW-1185">Reference proteome</keyword>
<sequence length="340" mass="32291">MVIQKRVPACIAIFDVDIADYESVCGTRFARLHSLHRVVATLVASAVLAEAAAKNKDIKETAKDVEARGGILGSGLVLGDVGGGYGAGVGPGFVGTGLLGTGLGGDEITGINNGGAGHPEVGLGVVGTDDGEAGFGGVGLHDASYAGAGLAGVVPDAVGSGVGEIGLGGVGLTGPSYVEGDPTGASLGGAGLGGVGLGGTGLEGAGLDGPALIAPGVAGTGAVGSGVVEKQGLVGTGGFQSSYGSSAGVQQAGYQGTASGHNQESGSFASGDSQSRVNAYSNKQGYSHSSGFSASEIKAFGSGHKQGSSGLNTEASGHLAGFGQTSYGKAFGVGGVGLHG</sequence>
<proteinExistence type="predicted"/>
<evidence type="ECO:0000313" key="1">
    <source>
        <dbReference type="EMBL" id="KAH7979889.1"/>
    </source>
</evidence>
<organism evidence="1 2">
    <name type="scientific">Dermacentor silvarum</name>
    <name type="common">Tick</name>
    <dbReference type="NCBI Taxonomy" id="543639"/>
    <lineage>
        <taxon>Eukaryota</taxon>
        <taxon>Metazoa</taxon>
        <taxon>Ecdysozoa</taxon>
        <taxon>Arthropoda</taxon>
        <taxon>Chelicerata</taxon>
        <taxon>Arachnida</taxon>
        <taxon>Acari</taxon>
        <taxon>Parasitiformes</taxon>
        <taxon>Ixodida</taxon>
        <taxon>Ixodoidea</taxon>
        <taxon>Ixodidae</taxon>
        <taxon>Rhipicephalinae</taxon>
        <taxon>Dermacentor</taxon>
    </lineage>
</organism>
<dbReference type="Proteomes" id="UP000821865">
    <property type="component" value="Chromosome 1"/>
</dbReference>
<name>A0ACB8E0N5_DERSI</name>
<protein>
    <submittedName>
        <fullName evidence="1">Uncharacterized protein</fullName>
    </submittedName>
</protein>
<dbReference type="EMBL" id="CM023470">
    <property type="protein sequence ID" value="KAH7979889.1"/>
    <property type="molecule type" value="Genomic_DNA"/>
</dbReference>